<accession>I0WTQ9</accession>
<dbReference type="Gene3D" id="3.30.300.30">
    <property type="match status" value="1"/>
</dbReference>
<keyword evidence="4" id="KW-0436">Ligase</keyword>
<organism evidence="4 5">
    <name type="scientific">Rhodococcus opacus RKJ300 = JCM 13270</name>
    <dbReference type="NCBI Taxonomy" id="1165867"/>
    <lineage>
        <taxon>Bacteria</taxon>
        <taxon>Bacillati</taxon>
        <taxon>Actinomycetota</taxon>
        <taxon>Actinomycetes</taxon>
        <taxon>Mycobacteriales</taxon>
        <taxon>Nocardiaceae</taxon>
        <taxon>Rhodococcus</taxon>
    </lineage>
</organism>
<dbReference type="InterPro" id="IPR006162">
    <property type="entry name" value="Ppantetheine_attach_site"/>
</dbReference>
<dbReference type="GO" id="GO:0016878">
    <property type="term" value="F:acid-thiol ligase activity"/>
    <property type="evidence" value="ECO:0007669"/>
    <property type="project" value="UniProtKB-ARBA"/>
</dbReference>
<dbReference type="PANTHER" id="PTHR43767">
    <property type="entry name" value="LONG-CHAIN-FATTY-ACID--COA LIGASE"/>
    <property type="match status" value="1"/>
</dbReference>
<comment type="caution">
    <text evidence="4">The sequence shown here is derived from an EMBL/GenBank/DDBJ whole genome shotgun (WGS) entry which is preliminary data.</text>
</comment>
<dbReference type="Gene3D" id="3.40.50.12780">
    <property type="entry name" value="N-terminal domain of ligase-like"/>
    <property type="match status" value="1"/>
</dbReference>
<dbReference type="SUPFAM" id="SSF47336">
    <property type="entry name" value="ACP-like"/>
    <property type="match status" value="1"/>
</dbReference>
<evidence type="ECO:0000259" key="3">
    <source>
        <dbReference type="PROSITE" id="PS50075"/>
    </source>
</evidence>
<dbReference type="PANTHER" id="PTHR43767:SF1">
    <property type="entry name" value="NONRIBOSOMAL PEPTIDE SYNTHASE PES1 (EUROFUNG)-RELATED"/>
    <property type="match status" value="1"/>
</dbReference>
<dbReference type="Pfam" id="PF13193">
    <property type="entry name" value="AMP-binding_C"/>
    <property type="match status" value="1"/>
</dbReference>
<keyword evidence="1" id="KW-0596">Phosphopantetheine</keyword>
<dbReference type="RefSeq" id="WP_007297342.1">
    <property type="nucleotide sequence ID" value="NZ_AJJH01000056.1"/>
</dbReference>
<dbReference type="InterPro" id="IPR000873">
    <property type="entry name" value="AMP-dep_synth/lig_dom"/>
</dbReference>
<dbReference type="PROSITE" id="PS50075">
    <property type="entry name" value="CARRIER"/>
    <property type="match status" value="1"/>
</dbReference>
<dbReference type="PATRIC" id="fig|1165867.3.peg.2376"/>
<reference evidence="4 5" key="1">
    <citation type="journal article" date="2012" name="J. Bacteriol.">
        <title>Draft genome sequence of the nitrophenol-degrading actinomycete Rhodococcus imtechensis RKJ300.</title>
        <authorList>
            <person name="Vikram S."/>
            <person name="Kumar S."/>
            <person name="Subramanian S."/>
            <person name="Raghava G.P."/>
        </authorList>
    </citation>
    <scope>NUCLEOTIDE SEQUENCE [LARGE SCALE GENOMIC DNA]</scope>
    <source>
        <strain evidence="4 5">RKJ300</strain>
    </source>
</reference>
<dbReference type="InterPro" id="IPR009081">
    <property type="entry name" value="PP-bd_ACP"/>
</dbReference>
<dbReference type="EMBL" id="AJJH01000056">
    <property type="protein sequence ID" value="EID79775.1"/>
    <property type="molecule type" value="Genomic_DNA"/>
</dbReference>
<dbReference type="PROSITE" id="PS00012">
    <property type="entry name" value="PHOSPHOPANTETHEINE"/>
    <property type="match status" value="1"/>
</dbReference>
<proteinExistence type="predicted"/>
<dbReference type="InterPro" id="IPR050237">
    <property type="entry name" value="ATP-dep_AMP-bd_enzyme"/>
</dbReference>
<feature type="domain" description="Carrier" evidence="3">
    <location>
        <begin position="1"/>
        <end position="80"/>
    </location>
</feature>
<dbReference type="InterPro" id="IPR036736">
    <property type="entry name" value="ACP-like_sf"/>
</dbReference>
<dbReference type="InterPro" id="IPR025110">
    <property type="entry name" value="AMP-bd_C"/>
</dbReference>
<dbReference type="InterPro" id="IPR045851">
    <property type="entry name" value="AMP-bd_C_sf"/>
</dbReference>
<protein>
    <submittedName>
        <fullName evidence="4">Acyl-CoA-ligase/synthetase</fullName>
    </submittedName>
</protein>
<evidence type="ECO:0000256" key="1">
    <source>
        <dbReference type="ARBA" id="ARBA00022450"/>
    </source>
</evidence>
<evidence type="ECO:0000313" key="5">
    <source>
        <dbReference type="Proteomes" id="UP000006447"/>
    </source>
</evidence>
<dbReference type="AlphaFoldDB" id="I0WTQ9"/>
<dbReference type="SUPFAM" id="SSF56801">
    <property type="entry name" value="Acetyl-CoA synthetase-like"/>
    <property type="match status" value="1"/>
</dbReference>
<sequence length="605" mass="64898">MTDDIQTRVRRLITGVNTDSAHLAVPADPRVPLTGLDSLTLVELVVQLEKEFAITIAAELITTESFGSVSGIAEVVRASGARAAGVHDYRPGGKTVPPTDGTVVDVLRRRATDTPDAPFLTWLPTHGDAEVLTYGALNARSRAIASNLAEGKYLCGERVGLLAANDIDTVLALFAVIRAGGTCLVLNPTDPPQRLRQIIAAYPIRTVLCSPYVTGIPEDLARPIPVSTPGSALEDTAVDQYITPGGPAFMFSTSGSTAASKLVLQSHRALLSNAQGLKQHHDLGPGVTIAGGLPLHHVNGVHFTVVAVLNAGAHVVLPQQFSPLTYRSQLETYRPQIASVVPSMLEALLVTGRGWRPPDTLRYFVSAAAPLTASLAKRIMNAFGLRVIQGYGLTETTNFSTMLPIDLADDDYAALVLNTEIPTVGVAFPGNELEVLSVTGDVLAEGEIGEVCMRGHNVMECYVDAPDQTSEAFAGDWFHSGDLGRWIRGRDDRRYFILTGRLKNIAQVRGEAVSLEEVEHALLSLDSVVDAGCLAQSHPLWGEEIVAMVVLRDADIAEIRTQLAALLPPTALPRRWQQVDSVPRTPTGKLQRALLRDQLSLDTSQ</sequence>
<keyword evidence="2" id="KW-0597">Phosphoprotein</keyword>
<dbReference type="Proteomes" id="UP000006447">
    <property type="component" value="Unassembled WGS sequence"/>
</dbReference>
<evidence type="ECO:0000256" key="2">
    <source>
        <dbReference type="ARBA" id="ARBA00022553"/>
    </source>
</evidence>
<gene>
    <name evidence="4" type="ORF">W59_11686</name>
</gene>
<dbReference type="Pfam" id="PF00550">
    <property type="entry name" value="PP-binding"/>
    <property type="match status" value="1"/>
</dbReference>
<evidence type="ECO:0000313" key="4">
    <source>
        <dbReference type="EMBL" id="EID79775.1"/>
    </source>
</evidence>
<name>I0WTQ9_RHOOP</name>
<dbReference type="Gene3D" id="1.10.1200.10">
    <property type="entry name" value="ACP-like"/>
    <property type="match status" value="1"/>
</dbReference>
<dbReference type="Pfam" id="PF00501">
    <property type="entry name" value="AMP-binding"/>
    <property type="match status" value="1"/>
</dbReference>
<dbReference type="InterPro" id="IPR042099">
    <property type="entry name" value="ANL_N_sf"/>
</dbReference>